<evidence type="ECO:0000313" key="2">
    <source>
        <dbReference type="EMBL" id="GAA0912140.1"/>
    </source>
</evidence>
<proteinExistence type="predicted"/>
<comment type="caution">
    <text evidence="2">The sequence shown here is derived from an EMBL/GenBank/DDBJ whole genome shotgun (WGS) entry which is preliminary data.</text>
</comment>
<evidence type="ECO:0000256" key="1">
    <source>
        <dbReference type="SAM" id="Phobius"/>
    </source>
</evidence>
<gene>
    <name evidence="2" type="ORF">GCM10009560_02300</name>
</gene>
<organism evidence="2 3">
    <name type="scientific">Nonomuraea longicatena</name>
    <dbReference type="NCBI Taxonomy" id="83682"/>
    <lineage>
        <taxon>Bacteria</taxon>
        <taxon>Bacillati</taxon>
        <taxon>Actinomycetota</taxon>
        <taxon>Actinomycetes</taxon>
        <taxon>Streptosporangiales</taxon>
        <taxon>Streptosporangiaceae</taxon>
        <taxon>Nonomuraea</taxon>
    </lineage>
</organism>
<evidence type="ECO:0000313" key="3">
    <source>
        <dbReference type="Proteomes" id="UP001501578"/>
    </source>
</evidence>
<evidence type="ECO:0008006" key="4">
    <source>
        <dbReference type="Google" id="ProtNLM"/>
    </source>
</evidence>
<dbReference type="Proteomes" id="UP001501578">
    <property type="component" value="Unassembled WGS sequence"/>
</dbReference>
<keyword evidence="1" id="KW-0812">Transmembrane</keyword>
<keyword evidence="1" id="KW-0472">Membrane</keyword>
<sequence>MIDPSLPAEVSVVLHGAPHLLEQARRGGHPERSAGVSAYVLVPAFLVLMWVLLGVSGLIAAGVFTSLVSLLLLAVRSGTRYERRRLETVRAHSAAFVLPGDLDHPCRRLLARAQAAVDRVLTSQVNRAGLLDTIDNRVTLPEEVWQIAQRLSRLSAMHAEHGRIVPEELPSGLEEAFKPYSTALDAAWTSLARRVRRLEDYAKQVAKADEVFQTHLRLEALAARTPDYQRLLAETVRDDLARGHIRELAEQAARVRELFEESIGEARRTAGALLRTPLS</sequence>
<feature type="transmembrane region" description="Helical" evidence="1">
    <location>
        <begin position="58"/>
        <end position="75"/>
    </location>
</feature>
<protein>
    <recommendedName>
        <fullName evidence="4">5-bromo-4-chloroindolyl phosphate hydrolysis protein</fullName>
    </recommendedName>
</protein>
<reference evidence="3" key="1">
    <citation type="journal article" date="2019" name="Int. J. Syst. Evol. Microbiol.">
        <title>The Global Catalogue of Microorganisms (GCM) 10K type strain sequencing project: providing services to taxonomists for standard genome sequencing and annotation.</title>
        <authorList>
            <consortium name="The Broad Institute Genomics Platform"/>
            <consortium name="The Broad Institute Genome Sequencing Center for Infectious Disease"/>
            <person name="Wu L."/>
            <person name="Ma J."/>
        </authorList>
    </citation>
    <scope>NUCLEOTIDE SEQUENCE [LARGE SCALE GENOMIC DNA]</scope>
    <source>
        <strain evidence="3">JCM 11136</strain>
    </source>
</reference>
<keyword evidence="1" id="KW-1133">Transmembrane helix</keyword>
<dbReference type="EMBL" id="BAAAHQ010000001">
    <property type="protein sequence ID" value="GAA0912140.1"/>
    <property type="molecule type" value="Genomic_DNA"/>
</dbReference>
<name>A0ABP3Z4M9_9ACTN</name>
<keyword evidence="3" id="KW-1185">Reference proteome</keyword>
<accession>A0ABP3Z4M9</accession>